<feature type="domain" description="Fe2OG dioxygenase" evidence="3">
    <location>
        <begin position="174"/>
        <end position="278"/>
    </location>
</feature>
<dbReference type="InterPro" id="IPR027443">
    <property type="entry name" value="IPNS-like_sf"/>
</dbReference>
<dbReference type="Gene3D" id="2.60.120.330">
    <property type="entry name" value="B-lactam Antibiotic, Isopenicillin N Synthase, Chain"/>
    <property type="match status" value="1"/>
</dbReference>
<gene>
    <name evidence="4" type="ORF">N7537_006983</name>
</gene>
<reference evidence="4" key="2">
    <citation type="submission" date="2023-01" db="EMBL/GenBank/DDBJ databases">
        <authorList>
            <person name="Petersen C."/>
        </authorList>
    </citation>
    <scope>NUCLEOTIDE SEQUENCE</scope>
    <source>
        <strain evidence="4">IBT 12815</strain>
    </source>
</reference>
<evidence type="ECO:0000259" key="3">
    <source>
        <dbReference type="PROSITE" id="PS51471"/>
    </source>
</evidence>
<dbReference type="InterPro" id="IPR044861">
    <property type="entry name" value="IPNS-like_FE2OG_OXY"/>
</dbReference>
<dbReference type="Proteomes" id="UP001213799">
    <property type="component" value="Unassembled WGS sequence"/>
</dbReference>
<dbReference type="PROSITE" id="PS51471">
    <property type="entry name" value="FE2OG_OXY"/>
    <property type="match status" value="1"/>
</dbReference>
<dbReference type="InterPro" id="IPR050231">
    <property type="entry name" value="Iron_ascorbate_oxido_reductase"/>
</dbReference>
<accession>A0AAD6E9T6</accession>
<dbReference type="AlphaFoldDB" id="A0AAD6E9T6"/>
<evidence type="ECO:0000313" key="4">
    <source>
        <dbReference type="EMBL" id="KAJ5604027.1"/>
    </source>
</evidence>
<dbReference type="Pfam" id="PF03171">
    <property type="entry name" value="2OG-FeII_Oxy"/>
    <property type="match status" value="1"/>
</dbReference>
<protein>
    <recommendedName>
        <fullName evidence="3">Fe2OG dioxygenase domain-containing protein</fullName>
    </recommendedName>
</protein>
<dbReference type="GO" id="GO:0044283">
    <property type="term" value="P:small molecule biosynthetic process"/>
    <property type="evidence" value="ECO:0007669"/>
    <property type="project" value="UniProtKB-ARBA"/>
</dbReference>
<dbReference type="InterPro" id="IPR005123">
    <property type="entry name" value="Oxoglu/Fe-dep_dioxygenase_dom"/>
</dbReference>
<keyword evidence="2" id="KW-0479">Metal-binding</keyword>
<evidence type="ECO:0000313" key="5">
    <source>
        <dbReference type="Proteomes" id="UP001213799"/>
    </source>
</evidence>
<proteinExistence type="inferred from homology"/>
<comment type="similarity">
    <text evidence="1 2">Belongs to the iron/ascorbate-dependent oxidoreductase family.</text>
</comment>
<dbReference type="GO" id="GO:0016491">
    <property type="term" value="F:oxidoreductase activity"/>
    <property type="evidence" value="ECO:0007669"/>
    <property type="project" value="UniProtKB-KW"/>
</dbReference>
<comment type="caution">
    <text evidence="4">The sequence shown here is derived from an EMBL/GenBank/DDBJ whole genome shotgun (WGS) entry which is preliminary data.</text>
</comment>
<evidence type="ECO:0000256" key="2">
    <source>
        <dbReference type="RuleBase" id="RU003682"/>
    </source>
</evidence>
<dbReference type="GO" id="GO:0046872">
    <property type="term" value="F:metal ion binding"/>
    <property type="evidence" value="ECO:0007669"/>
    <property type="project" value="UniProtKB-KW"/>
</dbReference>
<name>A0AAD6E9T6_9EURO</name>
<keyword evidence="5" id="KW-1185">Reference proteome</keyword>
<dbReference type="GeneID" id="81588282"/>
<dbReference type="SUPFAM" id="SSF51197">
    <property type="entry name" value="Clavaminate synthase-like"/>
    <property type="match status" value="1"/>
</dbReference>
<dbReference type="EMBL" id="JAQJAE010000003">
    <property type="protein sequence ID" value="KAJ5604027.1"/>
    <property type="molecule type" value="Genomic_DNA"/>
</dbReference>
<dbReference type="Pfam" id="PF14226">
    <property type="entry name" value="DIOX_N"/>
    <property type="match status" value="1"/>
</dbReference>
<reference evidence="4" key="1">
    <citation type="journal article" date="2023" name="IMA Fungus">
        <title>Comparative genomic study of the Penicillium genus elucidates a diverse pangenome and 15 lateral gene transfer events.</title>
        <authorList>
            <person name="Petersen C."/>
            <person name="Sorensen T."/>
            <person name="Nielsen M.R."/>
            <person name="Sondergaard T.E."/>
            <person name="Sorensen J.L."/>
            <person name="Fitzpatrick D.A."/>
            <person name="Frisvad J.C."/>
            <person name="Nielsen K.L."/>
        </authorList>
    </citation>
    <scope>NUCLEOTIDE SEQUENCE</scope>
    <source>
        <strain evidence="4">IBT 12815</strain>
    </source>
</reference>
<keyword evidence="2" id="KW-0408">Iron</keyword>
<dbReference type="PANTHER" id="PTHR47990">
    <property type="entry name" value="2-OXOGLUTARATE (2OG) AND FE(II)-DEPENDENT OXYGENASE SUPERFAMILY PROTEIN-RELATED"/>
    <property type="match status" value="1"/>
</dbReference>
<dbReference type="RefSeq" id="XP_056753825.1">
    <property type="nucleotide sequence ID" value="XM_056898040.1"/>
</dbReference>
<organism evidence="4 5">
    <name type="scientific">Penicillium hordei</name>
    <dbReference type="NCBI Taxonomy" id="40994"/>
    <lineage>
        <taxon>Eukaryota</taxon>
        <taxon>Fungi</taxon>
        <taxon>Dikarya</taxon>
        <taxon>Ascomycota</taxon>
        <taxon>Pezizomycotina</taxon>
        <taxon>Eurotiomycetes</taxon>
        <taxon>Eurotiomycetidae</taxon>
        <taxon>Eurotiales</taxon>
        <taxon>Aspergillaceae</taxon>
        <taxon>Penicillium</taxon>
    </lineage>
</organism>
<dbReference type="InterPro" id="IPR026992">
    <property type="entry name" value="DIOX_N"/>
</dbReference>
<evidence type="ECO:0000256" key="1">
    <source>
        <dbReference type="ARBA" id="ARBA00008056"/>
    </source>
</evidence>
<sequence>MMLPLAKLQIIDLALLQDGDNGEIRRLLEASRENGIFYLNLQCIEGKMSTIIDTLYELTRGLYDMPYEEKMMYDVDKLGEMKCNGYKPVGRNFGGLSAQRDGFETYAIPKSGILGLEGHQDFSRPFIIDKYMGTLKDFTQTVHSIADTVNDSLSSALQIPQSANLKLFHRLNAPSSDILRLLKYQAQPIEQRGAPHAAHTDLGTLTFLFTEQPGLQICTTSTNDWEWVLPMKNHAIVNLGDSMSLLTNGYLRSCIHKVGPLPNTAMPTRYSFAYMVRPEDQTPMTGQETSLIPPRVSNEPILTGAQWLRKKFKVLRSELRPTDQDWVMTGQQL</sequence>
<keyword evidence="2" id="KW-0560">Oxidoreductase</keyword>